<accession>A0A8A7KEE6</accession>
<evidence type="ECO:0000256" key="14">
    <source>
        <dbReference type="ARBA" id="ARBA00022801"/>
    </source>
</evidence>
<evidence type="ECO:0000256" key="1">
    <source>
        <dbReference type="ARBA" id="ARBA00001946"/>
    </source>
</evidence>
<proteinExistence type="inferred from homology"/>
<reference evidence="20" key="1">
    <citation type="submission" date="2019-12" db="EMBL/GenBank/DDBJ databases">
        <authorList>
            <person name="zhang j."/>
            <person name="sun C.M."/>
        </authorList>
    </citation>
    <scope>NUCLEOTIDE SEQUENCE</scope>
    <source>
        <strain evidence="20">NS-1</strain>
    </source>
</reference>
<keyword evidence="17" id="KW-0472">Membrane</keyword>
<evidence type="ECO:0000256" key="16">
    <source>
        <dbReference type="ARBA" id="ARBA00022884"/>
    </source>
</evidence>
<dbReference type="GO" id="GO:0046872">
    <property type="term" value="F:metal ion binding"/>
    <property type="evidence" value="ECO:0007669"/>
    <property type="project" value="UniProtKB-KW"/>
</dbReference>
<dbReference type="InterPro" id="IPR019307">
    <property type="entry name" value="RNA-bd_AU-1/RNase_E/G"/>
</dbReference>
<keyword evidence="21" id="KW-1185">Reference proteome</keyword>
<dbReference type="GO" id="GO:0019843">
    <property type="term" value="F:rRNA binding"/>
    <property type="evidence" value="ECO:0007669"/>
    <property type="project" value="UniProtKB-KW"/>
</dbReference>
<evidence type="ECO:0000256" key="10">
    <source>
        <dbReference type="ARBA" id="ARBA00022722"/>
    </source>
</evidence>
<dbReference type="GO" id="GO:0008033">
    <property type="term" value="P:tRNA processing"/>
    <property type="evidence" value="ECO:0007669"/>
    <property type="project" value="UniProtKB-KW"/>
</dbReference>
<organism evidence="20 21">
    <name type="scientific">Iocasia fonsfrigidae</name>
    <dbReference type="NCBI Taxonomy" id="2682810"/>
    <lineage>
        <taxon>Bacteria</taxon>
        <taxon>Bacillati</taxon>
        <taxon>Bacillota</taxon>
        <taxon>Clostridia</taxon>
        <taxon>Halanaerobiales</taxon>
        <taxon>Halanaerobiaceae</taxon>
        <taxon>Iocasia</taxon>
    </lineage>
</organism>
<keyword evidence="6" id="KW-0963">Cytoplasm</keyword>
<evidence type="ECO:0000256" key="3">
    <source>
        <dbReference type="ARBA" id="ARBA00005663"/>
    </source>
</evidence>
<dbReference type="AlphaFoldDB" id="A0A8A7KEE6"/>
<keyword evidence="9" id="KW-0819">tRNA processing</keyword>
<keyword evidence="15" id="KW-0460">Magnesium</keyword>
<dbReference type="InterPro" id="IPR012340">
    <property type="entry name" value="NA-bd_OB-fold"/>
</dbReference>
<evidence type="ECO:0000256" key="7">
    <source>
        <dbReference type="ARBA" id="ARBA00022519"/>
    </source>
</evidence>
<comment type="similarity">
    <text evidence="3">Belongs to the RNase E/G family. RNase G subfamily.</text>
</comment>
<dbReference type="RefSeq" id="WP_230868903.1">
    <property type="nucleotide sequence ID" value="NZ_CP046640.1"/>
</dbReference>
<evidence type="ECO:0000256" key="17">
    <source>
        <dbReference type="ARBA" id="ARBA00023136"/>
    </source>
</evidence>
<dbReference type="Pfam" id="PF01938">
    <property type="entry name" value="TRAM"/>
    <property type="match status" value="1"/>
</dbReference>
<evidence type="ECO:0000256" key="5">
    <source>
        <dbReference type="ARBA" id="ARBA00022475"/>
    </source>
</evidence>
<dbReference type="GO" id="GO:0004540">
    <property type="term" value="F:RNA nuclease activity"/>
    <property type="evidence" value="ECO:0007669"/>
    <property type="project" value="InterPro"/>
</dbReference>
<dbReference type="PANTHER" id="PTHR30001">
    <property type="entry name" value="RIBONUCLEASE"/>
    <property type="match status" value="1"/>
</dbReference>
<evidence type="ECO:0000313" key="21">
    <source>
        <dbReference type="Proteomes" id="UP000665020"/>
    </source>
</evidence>
<keyword evidence="16" id="KW-0694">RNA-binding</keyword>
<feature type="domain" description="TRAM" evidence="19">
    <location>
        <begin position="499"/>
        <end position="561"/>
    </location>
</feature>
<dbReference type="InterPro" id="IPR048583">
    <property type="entry name" value="RNase_E_G_thioredoxin-like"/>
</dbReference>
<comment type="cofactor">
    <cofactor evidence="1">
        <name>Mg(2+)</name>
        <dbReference type="ChEBI" id="CHEBI:18420"/>
    </cofactor>
</comment>
<dbReference type="NCBIfam" id="TIGR00757">
    <property type="entry name" value="RNaseEG"/>
    <property type="match status" value="1"/>
</dbReference>
<dbReference type="InterPro" id="IPR003029">
    <property type="entry name" value="S1_domain"/>
</dbReference>
<comment type="subcellular location">
    <subcellularLocation>
        <location evidence="2">Cytoplasm</location>
    </subcellularLocation>
</comment>
<keyword evidence="7" id="KW-0997">Cell inner membrane</keyword>
<feature type="domain" description="S1 motif" evidence="18">
    <location>
        <begin position="39"/>
        <end position="121"/>
    </location>
</feature>
<dbReference type="GO" id="GO:0005737">
    <property type="term" value="C:cytoplasm"/>
    <property type="evidence" value="ECO:0007669"/>
    <property type="project" value="UniProtKB-SubCell"/>
</dbReference>
<dbReference type="GO" id="GO:0006364">
    <property type="term" value="P:rRNA processing"/>
    <property type="evidence" value="ECO:0007669"/>
    <property type="project" value="UniProtKB-KW"/>
</dbReference>
<keyword evidence="10" id="KW-0540">Nuclease</keyword>
<sequence>MSRQIIINSGIREKRAGILVNNRLEDVFFEQDTYEQIAGNIYSGIVRDVLPGMQAAFVDIGSDRNAFLHISDLFPMLNTDQLERWKNNKLGIQHVLQPGQELLIQVIKEAIGSKGPKVTCKITIPGRYFVLLPYENRVNISRKINEPEERQRLSKLTDKLLGDKYGVIIRTNAAGKGYDELKMDLDYLTHTWDEVQNENSKKNAPSLIYQHVGLIQQIIRDHLSDDIDKLVIDNHDDYQKIVRMLNRITPHLSKKIVYYQRKNPIFTVYGIEKELSRVLNRRVWLDSGGYIIIDKTEALVAIDVNTGKYTGKKNLQDTVFKTNLEAAKEIARQLRLRDIGGIIIIDFIDMTIREHQERVLAALSKELARDKTKTALLGLTQLGLVEMTRKKVREGYGELIQKECPYCQGTGMVVSEGTMSLRVIREINELAVNEDFSALYLEMHPRVAAVLIGTGGEKLAELEEKFALDIYVSGNDELHIEDYTIKKGKKEEMADLALPVKEGEEYRLLIEEKQLNNPEDGIARIKGYIIIIKGGGHLVGDKLNVKITDVARTFARAEITK</sequence>
<evidence type="ECO:0000256" key="9">
    <source>
        <dbReference type="ARBA" id="ARBA00022694"/>
    </source>
</evidence>
<gene>
    <name evidence="20" type="ORF">GM661_04360</name>
</gene>
<dbReference type="Proteomes" id="UP000665020">
    <property type="component" value="Chromosome"/>
</dbReference>
<dbReference type="SUPFAM" id="SSF50249">
    <property type="entry name" value="Nucleic acid-binding proteins"/>
    <property type="match status" value="2"/>
</dbReference>
<dbReference type="InterPro" id="IPR002792">
    <property type="entry name" value="TRAM_dom"/>
</dbReference>
<evidence type="ECO:0000256" key="15">
    <source>
        <dbReference type="ARBA" id="ARBA00022842"/>
    </source>
</evidence>
<evidence type="ECO:0000256" key="8">
    <source>
        <dbReference type="ARBA" id="ARBA00022552"/>
    </source>
</evidence>
<dbReference type="SMART" id="SM00316">
    <property type="entry name" value="S1"/>
    <property type="match status" value="1"/>
</dbReference>
<dbReference type="Pfam" id="PF10150">
    <property type="entry name" value="RNase_E_G"/>
    <property type="match status" value="1"/>
</dbReference>
<keyword evidence="13" id="KW-0255">Endonuclease</keyword>
<dbReference type="GO" id="GO:0004519">
    <property type="term" value="F:endonuclease activity"/>
    <property type="evidence" value="ECO:0007669"/>
    <property type="project" value="UniProtKB-KW"/>
</dbReference>
<dbReference type="GO" id="GO:0016787">
    <property type="term" value="F:hydrolase activity"/>
    <property type="evidence" value="ECO:0007669"/>
    <property type="project" value="UniProtKB-KW"/>
</dbReference>
<evidence type="ECO:0000256" key="11">
    <source>
        <dbReference type="ARBA" id="ARBA00022723"/>
    </source>
</evidence>
<evidence type="ECO:0000256" key="4">
    <source>
        <dbReference type="ARBA" id="ARBA00017719"/>
    </source>
</evidence>
<keyword evidence="8" id="KW-0698">rRNA processing</keyword>
<keyword evidence="5" id="KW-1003">Cell membrane</keyword>
<dbReference type="InterPro" id="IPR004659">
    <property type="entry name" value="RNase_E/G"/>
</dbReference>
<evidence type="ECO:0000256" key="6">
    <source>
        <dbReference type="ARBA" id="ARBA00022490"/>
    </source>
</evidence>
<dbReference type="Gene3D" id="3.40.1260.20">
    <property type="entry name" value="Ribonuclease E, catalytic domain"/>
    <property type="match status" value="1"/>
</dbReference>
<name>A0A8A7KEE6_9FIRM</name>
<evidence type="ECO:0000313" key="20">
    <source>
        <dbReference type="EMBL" id="QTL97267.1"/>
    </source>
</evidence>
<dbReference type="Gene3D" id="2.40.50.140">
    <property type="entry name" value="Nucleic acid-binding proteins"/>
    <property type="match status" value="1"/>
</dbReference>
<evidence type="ECO:0000256" key="2">
    <source>
        <dbReference type="ARBA" id="ARBA00004496"/>
    </source>
</evidence>
<dbReference type="KEGG" id="ifn:GM661_04360"/>
<dbReference type="Pfam" id="PF20833">
    <property type="entry name" value="RNase_E_G_Thio"/>
    <property type="match status" value="1"/>
</dbReference>
<dbReference type="PANTHER" id="PTHR30001:SF1">
    <property type="entry name" value="RIBONUCLEASE E_G-LIKE PROTEIN, CHLOROPLASTIC"/>
    <property type="match status" value="1"/>
</dbReference>
<dbReference type="CDD" id="cd04453">
    <property type="entry name" value="S1_RNase_E"/>
    <property type="match status" value="1"/>
</dbReference>
<keyword evidence="14" id="KW-0378">Hydrolase</keyword>
<evidence type="ECO:0000256" key="13">
    <source>
        <dbReference type="ARBA" id="ARBA00022759"/>
    </source>
</evidence>
<keyword evidence="11" id="KW-0479">Metal-binding</keyword>
<dbReference type="EMBL" id="CP046640">
    <property type="protein sequence ID" value="QTL97267.1"/>
    <property type="molecule type" value="Genomic_DNA"/>
</dbReference>
<dbReference type="PROSITE" id="PS50126">
    <property type="entry name" value="S1"/>
    <property type="match status" value="1"/>
</dbReference>
<keyword evidence="12" id="KW-0699">rRNA-binding</keyword>
<evidence type="ECO:0000256" key="12">
    <source>
        <dbReference type="ARBA" id="ARBA00022730"/>
    </source>
</evidence>
<evidence type="ECO:0000259" key="18">
    <source>
        <dbReference type="PROSITE" id="PS50126"/>
    </source>
</evidence>
<evidence type="ECO:0000259" key="19">
    <source>
        <dbReference type="PROSITE" id="PS50926"/>
    </source>
</evidence>
<protein>
    <recommendedName>
        <fullName evidence="4">Ribonuclease G</fullName>
    </recommendedName>
</protein>
<dbReference type="PROSITE" id="PS50926">
    <property type="entry name" value="TRAM"/>
    <property type="match status" value="1"/>
</dbReference>